<dbReference type="InterPro" id="IPR008538">
    <property type="entry name" value="Uma2"/>
</dbReference>
<feature type="domain" description="Putative restriction endonuclease" evidence="1">
    <location>
        <begin position="21"/>
        <end position="194"/>
    </location>
</feature>
<keyword evidence="3" id="KW-1185">Reference proteome</keyword>
<dbReference type="SUPFAM" id="SSF52980">
    <property type="entry name" value="Restriction endonuclease-like"/>
    <property type="match status" value="1"/>
</dbReference>
<dbReference type="Proteomes" id="UP000195667">
    <property type="component" value="Unassembled WGS sequence"/>
</dbReference>
<evidence type="ECO:0000259" key="1">
    <source>
        <dbReference type="Pfam" id="PF05685"/>
    </source>
</evidence>
<reference evidence="3" key="1">
    <citation type="submission" date="2017-02" db="EMBL/GenBank/DDBJ databases">
        <authorList>
            <person name="Daims H."/>
        </authorList>
    </citation>
    <scope>NUCLEOTIDE SEQUENCE [LARGE SCALE GENOMIC DNA]</scope>
</reference>
<dbReference type="InterPro" id="IPR011335">
    <property type="entry name" value="Restrct_endonuc-II-like"/>
</dbReference>
<name>A0A1R4HHX2_9GAMM</name>
<organism evidence="2 3">
    <name type="scientific">Crenothrix polyspora</name>
    <dbReference type="NCBI Taxonomy" id="360316"/>
    <lineage>
        <taxon>Bacteria</taxon>
        <taxon>Pseudomonadati</taxon>
        <taxon>Pseudomonadota</taxon>
        <taxon>Gammaproteobacteria</taxon>
        <taxon>Methylococcales</taxon>
        <taxon>Crenotrichaceae</taxon>
        <taxon>Crenothrix</taxon>
    </lineage>
</organism>
<sequence length="202" mass="23378">MLKVTELSQLDLNQTYSYADYMTWQFDDALELIKGKIMLMSPAPNVNHQRIERKLLVKIDDYLNGKRCEVFPAPFDVRLYDRKKSILASKDIHTVVQPDICVICKPELLDQQGCNGAPDWIIEILSKGNSKREMKIKYPLYQESGVTEYWLVYSEQHAIHQFVLDDNGQYQFKQMVTDEDVITPHLFPDLAISVTDIFAGQT</sequence>
<evidence type="ECO:0000313" key="3">
    <source>
        <dbReference type="Proteomes" id="UP000195667"/>
    </source>
</evidence>
<accession>A0A1R4HHX2</accession>
<protein>
    <recommendedName>
        <fullName evidence="1">Putative restriction endonuclease domain-containing protein</fullName>
    </recommendedName>
</protein>
<proteinExistence type="predicted"/>
<dbReference type="OrthoDB" id="9799703at2"/>
<evidence type="ECO:0000313" key="2">
    <source>
        <dbReference type="EMBL" id="SJM95836.1"/>
    </source>
</evidence>
<dbReference type="RefSeq" id="WP_087144962.1">
    <property type="nucleotide sequence ID" value="NZ_FUKI01000159.1"/>
</dbReference>
<dbReference type="PANTHER" id="PTHR34107:SF4">
    <property type="entry name" value="SLL1222 PROTEIN"/>
    <property type="match status" value="1"/>
</dbReference>
<dbReference type="CDD" id="cd06260">
    <property type="entry name" value="DUF820-like"/>
    <property type="match status" value="1"/>
</dbReference>
<dbReference type="AlphaFoldDB" id="A0A1R4HHX2"/>
<gene>
    <name evidence="2" type="ORF">CRENPOLYSF1_80014</name>
</gene>
<dbReference type="Gene3D" id="3.90.1570.10">
    <property type="entry name" value="tt1808, chain A"/>
    <property type="match status" value="1"/>
</dbReference>
<dbReference type="Pfam" id="PF05685">
    <property type="entry name" value="Uma2"/>
    <property type="match status" value="1"/>
</dbReference>
<dbReference type="InterPro" id="IPR012296">
    <property type="entry name" value="Nuclease_put_TT1808"/>
</dbReference>
<dbReference type="PANTHER" id="PTHR34107">
    <property type="entry name" value="SLL0198 PROTEIN-RELATED"/>
    <property type="match status" value="1"/>
</dbReference>
<dbReference type="EMBL" id="FUKI01000159">
    <property type="protein sequence ID" value="SJM95836.1"/>
    <property type="molecule type" value="Genomic_DNA"/>
</dbReference>